<organism evidence="1 2">
    <name type="scientific">Conger conger</name>
    <name type="common">Conger eel</name>
    <name type="synonym">Muraena conger</name>
    <dbReference type="NCBI Taxonomy" id="82655"/>
    <lineage>
        <taxon>Eukaryota</taxon>
        <taxon>Metazoa</taxon>
        <taxon>Chordata</taxon>
        <taxon>Craniata</taxon>
        <taxon>Vertebrata</taxon>
        <taxon>Euteleostomi</taxon>
        <taxon>Actinopterygii</taxon>
        <taxon>Neopterygii</taxon>
        <taxon>Teleostei</taxon>
        <taxon>Anguilliformes</taxon>
        <taxon>Congridae</taxon>
        <taxon>Conger</taxon>
    </lineage>
</organism>
<protein>
    <submittedName>
        <fullName evidence="1">Uncharacterized protein</fullName>
    </submittedName>
</protein>
<evidence type="ECO:0000313" key="2">
    <source>
        <dbReference type="Proteomes" id="UP001152803"/>
    </source>
</evidence>
<dbReference type="EMBL" id="JAFJMO010000009">
    <property type="protein sequence ID" value="KAJ8268142.1"/>
    <property type="molecule type" value="Genomic_DNA"/>
</dbReference>
<proteinExistence type="predicted"/>
<dbReference type="Proteomes" id="UP001152803">
    <property type="component" value="Unassembled WGS sequence"/>
</dbReference>
<keyword evidence="2" id="KW-1185">Reference proteome</keyword>
<comment type="caution">
    <text evidence="1">The sequence shown here is derived from an EMBL/GenBank/DDBJ whole genome shotgun (WGS) entry which is preliminary data.</text>
</comment>
<accession>A0A9Q1DE99</accession>
<reference evidence="1" key="1">
    <citation type="journal article" date="2023" name="Science">
        <title>Genome structures resolve the early diversification of teleost fishes.</title>
        <authorList>
            <person name="Parey E."/>
            <person name="Louis A."/>
            <person name="Montfort J."/>
            <person name="Bouchez O."/>
            <person name="Roques C."/>
            <person name="Iampietro C."/>
            <person name="Lluch J."/>
            <person name="Castinel A."/>
            <person name="Donnadieu C."/>
            <person name="Desvignes T."/>
            <person name="Floi Bucao C."/>
            <person name="Jouanno E."/>
            <person name="Wen M."/>
            <person name="Mejri S."/>
            <person name="Dirks R."/>
            <person name="Jansen H."/>
            <person name="Henkel C."/>
            <person name="Chen W.J."/>
            <person name="Zahm M."/>
            <person name="Cabau C."/>
            <person name="Klopp C."/>
            <person name="Thompson A.W."/>
            <person name="Robinson-Rechavi M."/>
            <person name="Braasch I."/>
            <person name="Lecointre G."/>
            <person name="Bobe J."/>
            <person name="Postlethwait J.H."/>
            <person name="Berthelot C."/>
            <person name="Roest Crollius H."/>
            <person name="Guiguen Y."/>
        </authorList>
    </citation>
    <scope>NUCLEOTIDE SEQUENCE</scope>
    <source>
        <strain evidence="1">Concon-B</strain>
    </source>
</reference>
<gene>
    <name evidence="1" type="ORF">COCON_G00133140</name>
</gene>
<name>A0A9Q1DE99_CONCO</name>
<evidence type="ECO:0000313" key="1">
    <source>
        <dbReference type="EMBL" id="KAJ8268142.1"/>
    </source>
</evidence>
<dbReference type="AlphaFoldDB" id="A0A9Q1DE99"/>
<sequence>MTRTSQFLQEISCVLNSQAAMPCVCSHKLHYTRRSTQLLKQGHCVERLHVPRYFPSRQMLVPM</sequence>